<evidence type="ECO:0000313" key="13">
    <source>
        <dbReference type="Proteomes" id="UP001309876"/>
    </source>
</evidence>
<evidence type="ECO:0000256" key="5">
    <source>
        <dbReference type="ARBA" id="ARBA00022777"/>
    </source>
</evidence>
<dbReference type="InterPro" id="IPR017441">
    <property type="entry name" value="Protein_kinase_ATP_BS"/>
</dbReference>
<dbReference type="SUPFAM" id="SSF56112">
    <property type="entry name" value="Protein kinase-like (PK-like)"/>
    <property type="match status" value="1"/>
</dbReference>
<keyword evidence="2" id="KW-0723">Serine/threonine-protein kinase</keyword>
<keyword evidence="13" id="KW-1185">Reference proteome</keyword>
<comment type="caution">
    <text evidence="12">The sequence shown here is derived from an EMBL/GenBank/DDBJ whole genome shotgun (WGS) entry which is preliminary data.</text>
</comment>
<keyword evidence="6 9" id="KW-0067">ATP-binding</keyword>
<evidence type="ECO:0000256" key="8">
    <source>
        <dbReference type="ARBA" id="ARBA00048679"/>
    </source>
</evidence>
<evidence type="ECO:0000313" key="12">
    <source>
        <dbReference type="EMBL" id="KAK5084767.1"/>
    </source>
</evidence>
<dbReference type="PANTHER" id="PTHR47634">
    <property type="entry name" value="PROTEIN KINASE DOMAIN-CONTAINING PROTEIN-RELATED"/>
    <property type="match status" value="1"/>
</dbReference>
<feature type="compositionally biased region" description="Acidic residues" evidence="10">
    <location>
        <begin position="534"/>
        <end position="544"/>
    </location>
</feature>
<feature type="binding site" evidence="9">
    <location>
        <position position="64"/>
    </location>
    <ligand>
        <name>ATP</name>
        <dbReference type="ChEBI" id="CHEBI:30616"/>
    </ligand>
</feature>
<dbReference type="InterPro" id="IPR000719">
    <property type="entry name" value="Prot_kinase_dom"/>
</dbReference>
<dbReference type="GO" id="GO:0005524">
    <property type="term" value="F:ATP binding"/>
    <property type="evidence" value="ECO:0007669"/>
    <property type="project" value="UniProtKB-UniRule"/>
</dbReference>
<dbReference type="InterPro" id="IPR011009">
    <property type="entry name" value="Kinase-like_dom_sf"/>
</dbReference>
<dbReference type="Gene3D" id="3.30.200.20">
    <property type="entry name" value="Phosphorylase Kinase, domain 1"/>
    <property type="match status" value="1"/>
</dbReference>
<evidence type="ECO:0000256" key="9">
    <source>
        <dbReference type="PROSITE-ProRule" id="PRU10141"/>
    </source>
</evidence>
<dbReference type="Pfam" id="PF00069">
    <property type="entry name" value="Pkinase"/>
    <property type="match status" value="2"/>
</dbReference>
<dbReference type="GO" id="GO:0004674">
    <property type="term" value="F:protein serine/threonine kinase activity"/>
    <property type="evidence" value="ECO:0007669"/>
    <property type="project" value="UniProtKB-KW"/>
</dbReference>
<dbReference type="GO" id="GO:0050684">
    <property type="term" value="P:regulation of mRNA processing"/>
    <property type="evidence" value="ECO:0007669"/>
    <property type="project" value="TreeGrafter"/>
</dbReference>
<dbReference type="AlphaFoldDB" id="A0AAN7SZ13"/>
<evidence type="ECO:0000256" key="7">
    <source>
        <dbReference type="ARBA" id="ARBA00047899"/>
    </source>
</evidence>
<dbReference type="EC" id="2.7.11.1" evidence="1"/>
<dbReference type="PROSITE" id="PS00107">
    <property type="entry name" value="PROTEIN_KINASE_ATP"/>
    <property type="match status" value="1"/>
</dbReference>
<dbReference type="SMART" id="SM00220">
    <property type="entry name" value="S_TKc"/>
    <property type="match status" value="1"/>
</dbReference>
<dbReference type="Gene3D" id="1.10.510.10">
    <property type="entry name" value="Transferase(Phosphotransferase) domain 1"/>
    <property type="match status" value="1"/>
</dbReference>
<evidence type="ECO:0000256" key="4">
    <source>
        <dbReference type="ARBA" id="ARBA00022741"/>
    </source>
</evidence>
<keyword evidence="5" id="KW-0418">Kinase</keyword>
<dbReference type="InterPro" id="IPR051334">
    <property type="entry name" value="SRPK"/>
</dbReference>
<feature type="compositionally biased region" description="Acidic residues" evidence="10">
    <location>
        <begin position="200"/>
        <end position="222"/>
    </location>
</feature>
<feature type="region of interest" description="Disordered" evidence="10">
    <location>
        <begin position="520"/>
        <end position="561"/>
    </location>
</feature>
<dbReference type="PANTHER" id="PTHR47634:SF9">
    <property type="entry name" value="PROTEIN KINASE DOMAIN-CONTAINING PROTEIN-RELATED"/>
    <property type="match status" value="1"/>
</dbReference>
<protein>
    <recommendedName>
        <fullName evidence="1">non-specific serine/threonine protein kinase</fullName>
        <ecNumber evidence="1">2.7.11.1</ecNumber>
    </recommendedName>
</protein>
<gene>
    <name evidence="12" type="ORF">LTR05_005845</name>
</gene>
<dbReference type="Proteomes" id="UP001309876">
    <property type="component" value="Unassembled WGS sequence"/>
</dbReference>
<proteinExistence type="predicted"/>
<feature type="region of interest" description="Disordered" evidence="10">
    <location>
        <begin position="193"/>
        <end position="241"/>
    </location>
</feature>
<evidence type="ECO:0000256" key="10">
    <source>
        <dbReference type="SAM" id="MobiDB-lite"/>
    </source>
</evidence>
<accession>A0AAN7SZ13</accession>
<dbReference type="PROSITE" id="PS50011">
    <property type="entry name" value="PROTEIN_KINASE_DOM"/>
    <property type="match status" value="1"/>
</dbReference>
<evidence type="ECO:0000259" key="11">
    <source>
        <dbReference type="PROSITE" id="PS50011"/>
    </source>
</evidence>
<dbReference type="EMBL" id="JAVRRJ010000005">
    <property type="protein sequence ID" value="KAK5084767.1"/>
    <property type="molecule type" value="Genomic_DNA"/>
</dbReference>
<comment type="catalytic activity">
    <reaction evidence="7">
        <text>L-threonyl-[protein] + ATP = O-phospho-L-threonyl-[protein] + ADP + H(+)</text>
        <dbReference type="Rhea" id="RHEA:46608"/>
        <dbReference type="Rhea" id="RHEA-COMP:11060"/>
        <dbReference type="Rhea" id="RHEA-COMP:11605"/>
        <dbReference type="ChEBI" id="CHEBI:15378"/>
        <dbReference type="ChEBI" id="CHEBI:30013"/>
        <dbReference type="ChEBI" id="CHEBI:30616"/>
        <dbReference type="ChEBI" id="CHEBI:61977"/>
        <dbReference type="ChEBI" id="CHEBI:456216"/>
        <dbReference type="EC" id="2.7.11.1"/>
    </reaction>
</comment>
<evidence type="ECO:0000256" key="2">
    <source>
        <dbReference type="ARBA" id="ARBA00022527"/>
    </source>
</evidence>
<keyword evidence="4 9" id="KW-0547">Nucleotide-binding</keyword>
<feature type="domain" description="Protein kinase" evidence="11">
    <location>
        <begin position="35"/>
        <end position="481"/>
    </location>
</feature>
<reference evidence="12 13" key="1">
    <citation type="submission" date="2023-08" db="EMBL/GenBank/DDBJ databases">
        <title>Black Yeasts Isolated from many extreme environments.</title>
        <authorList>
            <person name="Coleine C."/>
            <person name="Stajich J.E."/>
            <person name="Selbmann L."/>
        </authorList>
    </citation>
    <scope>NUCLEOTIDE SEQUENCE [LARGE SCALE GENOMIC DNA]</scope>
    <source>
        <strain evidence="12 13">CCFEE 5910</strain>
    </source>
</reference>
<sequence>MSFKFCPGNAENLEKYEAGGFHPVQIGDTFDHGHYKIEHKLGYGGFSTVWLAKDTRLHRYVAIKFLTADSSKNLRENVVRDFLLSDSTLENDLAISKVLQYFQHEGPNGLHTCLVFDVYGPNLHILRDNLIKFRPDIVRKLNSEIATTLAVVHMKDIAFGDLSLHNILLGLQDISGWSVDKVYEKLGEPRAREVVPWEPYDSDEDEDNENDDNNENEDDDSDGNGSSQLEGGSQDQVEENNSDQLKEDLYIHAPRNYYLNVLWHKTDLNLMKPEVVLTDLNEATFVGSSMPLSMVEDEGCGFNQEYMSPELAFGVANKHTKASDIWALGVIFYEMRAARALFETSYSGIQHQMQDLLGEAPAEWRARIEADTPEADLIVPAESIDTDDRLQQKINRIGDWLPWITMTPIDRRQLFIAAFDEDNVDDEGHMIAKTINKPDPPPPARLSPEEAADFTDLLSKMLVWEPEDRITIEEVLQHPWLNKSYGPIDETEPWISHYHPGWELQPQDDVDMTGYRPLNYDSDVEEPIDRTENTDDIVSNDDDEADHKVDADDSAGSTDTVKEHFHDTVSCHKSETEGTEPAAEHKEAKKVTFALEEPEAQENQADAEVEQESTTTSMWAWLTELWRYV</sequence>
<evidence type="ECO:0000256" key="6">
    <source>
        <dbReference type="ARBA" id="ARBA00022840"/>
    </source>
</evidence>
<dbReference type="GO" id="GO:0000245">
    <property type="term" value="P:spliceosomal complex assembly"/>
    <property type="evidence" value="ECO:0007669"/>
    <property type="project" value="TreeGrafter"/>
</dbReference>
<evidence type="ECO:0000256" key="3">
    <source>
        <dbReference type="ARBA" id="ARBA00022679"/>
    </source>
</evidence>
<organism evidence="12 13">
    <name type="scientific">Lithohypha guttulata</name>
    <dbReference type="NCBI Taxonomy" id="1690604"/>
    <lineage>
        <taxon>Eukaryota</taxon>
        <taxon>Fungi</taxon>
        <taxon>Dikarya</taxon>
        <taxon>Ascomycota</taxon>
        <taxon>Pezizomycotina</taxon>
        <taxon>Eurotiomycetes</taxon>
        <taxon>Chaetothyriomycetidae</taxon>
        <taxon>Chaetothyriales</taxon>
        <taxon>Trichomeriaceae</taxon>
        <taxon>Lithohypha</taxon>
    </lineage>
</organism>
<comment type="catalytic activity">
    <reaction evidence="8">
        <text>L-seryl-[protein] + ATP = O-phospho-L-seryl-[protein] + ADP + H(+)</text>
        <dbReference type="Rhea" id="RHEA:17989"/>
        <dbReference type="Rhea" id="RHEA-COMP:9863"/>
        <dbReference type="Rhea" id="RHEA-COMP:11604"/>
        <dbReference type="ChEBI" id="CHEBI:15378"/>
        <dbReference type="ChEBI" id="CHEBI:29999"/>
        <dbReference type="ChEBI" id="CHEBI:30616"/>
        <dbReference type="ChEBI" id="CHEBI:83421"/>
        <dbReference type="ChEBI" id="CHEBI:456216"/>
        <dbReference type="EC" id="2.7.11.1"/>
    </reaction>
</comment>
<evidence type="ECO:0000256" key="1">
    <source>
        <dbReference type="ARBA" id="ARBA00012513"/>
    </source>
</evidence>
<name>A0AAN7SZ13_9EURO</name>
<keyword evidence="3" id="KW-0808">Transferase</keyword>